<name>A0A6N3GC70_9ENTR</name>
<proteinExistence type="predicted"/>
<dbReference type="AlphaFoldDB" id="A0A6N3GC70"/>
<organism evidence="1">
    <name type="scientific">Phytobacter massiliensis</name>
    <dbReference type="NCBI Taxonomy" id="1485952"/>
    <lineage>
        <taxon>Bacteria</taxon>
        <taxon>Pseudomonadati</taxon>
        <taxon>Pseudomonadota</taxon>
        <taxon>Gammaproteobacteria</taxon>
        <taxon>Enterobacterales</taxon>
        <taxon>Enterobacteriaceae</taxon>
        <taxon>Phytobacter</taxon>
    </lineage>
</organism>
<sequence length="31" mass="3402">MITLTVTSILAINAVAFLVSRSSMQDINNDY</sequence>
<reference evidence="1" key="1">
    <citation type="submission" date="2019-11" db="EMBL/GenBank/DDBJ databases">
        <authorList>
            <person name="Feng L."/>
        </authorList>
    </citation>
    <scope>NUCLEOTIDE SEQUENCE</scope>
    <source>
        <strain evidence="1">EMassiliensisLFYP7</strain>
    </source>
</reference>
<protein>
    <submittedName>
        <fullName evidence="1">Uncharacterized protein</fullName>
    </submittedName>
</protein>
<gene>
    <name evidence="1" type="ORF">EMLFYP7_03102</name>
</gene>
<accession>A0A6N3GC70</accession>
<dbReference type="EMBL" id="CACRTZ010000033">
    <property type="protein sequence ID" value="VYU61623.1"/>
    <property type="molecule type" value="Genomic_DNA"/>
</dbReference>
<evidence type="ECO:0000313" key="1">
    <source>
        <dbReference type="EMBL" id="VYU61623.1"/>
    </source>
</evidence>